<comment type="caution">
    <text evidence="1">The sequence shown here is derived from an EMBL/GenBank/DDBJ whole genome shotgun (WGS) entry which is preliminary data.</text>
</comment>
<dbReference type="EMBL" id="MVBO01000006">
    <property type="protein sequence ID" value="OZJ06111.1"/>
    <property type="molecule type" value="Genomic_DNA"/>
</dbReference>
<gene>
    <name evidence="1" type="ORF">BZG36_00989</name>
</gene>
<dbReference type="Proteomes" id="UP000242875">
    <property type="component" value="Unassembled WGS sequence"/>
</dbReference>
<name>A0A261Y6A1_9FUNG</name>
<evidence type="ECO:0000313" key="2">
    <source>
        <dbReference type="Proteomes" id="UP000242875"/>
    </source>
</evidence>
<keyword evidence="2" id="KW-1185">Reference proteome</keyword>
<accession>A0A261Y6A1</accession>
<protein>
    <submittedName>
        <fullName evidence="1">Uncharacterized protein</fullName>
    </submittedName>
</protein>
<proteinExistence type="predicted"/>
<organism evidence="1 2">
    <name type="scientific">Bifiguratus adelaidae</name>
    <dbReference type="NCBI Taxonomy" id="1938954"/>
    <lineage>
        <taxon>Eukaryota</taxon>
        <taxon>Fungi</taxon>
        <taxon>Fungi incertae sedis</taxon>
        <taxon>Mucoromycota</taxon>
        <taxon>Mucoromycotina</taxon>
        <taxon>Endogonomycetes</taxon>
        <taxon>Endogonales</taxon>
        <taxon>Endogonales incertae sedis</taxon>
        <taxon>Bifiguratus</taxon>
    </lineage>
</organism>
<reference evidence="1 2" key="1">
    <citation type="journal article" date="2017" name="Mycologia">
        <title>Bifiguratus adelaidae, gen. et sp. nov., a new member of Mucoromycotina in endophytic and soil-dwelling habitats.</title>
        <authorList>
            <person name="Torres-Cruz T.J."/>
            <person name="Billingsley Tobias T.L."/>
            <person name="Almatruk M."/>
            <person name="Hesse C."/>
            <person name="Kuske C.R."/>
            <person name="Desiro A."/>
            <person name="Benucci G.M."/>
            <person name="Bonito G."/>
            <person name="Stajich J.E."/>
            <person name="Dunlap C."/>
            <person name="Arnold A.E."/>
            <person name="Porras-Alfaro A."/>
        </authorList>
    </citation>
    <scope>NUCLEOTIDE SEQUENCE [LARGE SCALE GENOMIC DNA]</scope>
    <source>
        <strain evidence="1 2">AZ0501</strain>
    </source>
</reference>
<evidence type="ECO:0000313" key="1">
    <source>
        <dbReference type="EMBL" id="OZJ06111.1"/>
    </source>
</evidence>
<dbReference type="AlphaFoldDB" id="A0A261Y6A1"/>
<sequence>MVQEVNHTPENVRDQETIDTMRELYDYQLALGYNTLIQSNDQGLITSSFWAHPQAIQRSRKLWEVLLVDVPNPPSSYGWFNVYILTVANMGNQYLQTILLAGAWMKSENAQNYESLLKPLSDTVYKPAGRIP</sequence>